<evidence type="ECO:0000256" key="3">
    <source>
        <dbReference type="ARBA" id="ARBA00022679"/>
    </source>
</evidence>
<evidence type="ECO:0000313" key="10">
    <source>
        <dbReference type="Proteomes" id="UP000030081"/>
    </source>
</evidence>
<keyword evidence="3 9" id="KW-0808">Transferase</keyword>
<evidence type="ECO:0000256" key="2">
    <source>
        <dbReference type="ARBA" id="ARBA00022676"/>
    </source>
</evidence>
<keyword evidence="6 7" id="KW-0472">Membrane</keyword>
<dbReference type="Pfam" id="PF00535">
    <property type="entry name" value="Glycos_transf_2"/>
    <property type="match status" value="1"/>
</dbReference>
<dbReference type="AlphaFoldDB" id="A0AAN0VYD8"/>
<dbReference type="KEGG" id="vcy:IX92_15230"/>
<keyword evidence="10" id="KW-1185">Reference proteome</keyword>
<evidence type="ECO:0000313" key="9">
    <source>
        <dbReference type="EMBL" id="AIW20302.1"/>
    </source>
</evidence>
<dbReference type="RefSeq" id="WP_043009501.1">
    <property type="nucleotide sequence ID" value="NZ_CP009617.1"/>
</dbReference>
<dbReference type="CDD" id="cd04187">
    <property type="entry name" value="DPM1_like_bac"/>
    <property type="match status" value="1"/>
</dbReference>
<accession>A0AAN0VYD8</accession>
<sequence>MKLSIVATLYKSESYIEEFCQRAALVAQQLVGDEFEIILVDDGSPDSSLSIALSQQDIYPNLSVVELSRNFGHHKAMLTGLSYADGERIFLIDSDLEEEPEWLLDFSNELETNNFDVVYGVQESRKGNLRERVTGKLFYKLFNLFANIEHPHNITTARLMTKDYVRSLLLFEEREVVFSCLCELAGFSQSSYIVKKHSTSPTTYSTTKKIRLLFDNLISFSSLPLEFIFYFGMLIFFASIGVSGYLLVMKLFYQQSLDGWTSIVLSIWLLGGLTFSFMGIIGMYISKIFNEIKRRPLTIVKKIHFNK</sequence>
<dbReference type="Proteomes" id="UP000030081">
    <property type="component" value="Chromosome 1"/>
</dbReference>
<dbReference type="InterPro" id="IPR001173">
    <property type="entry name" value="Glyco_trans_2-like"/>
</dbReference>
<dbReference type="InterPro" id="IPR050256">
    <property type="entry name" value="Glycosyltransferase_2"/>
</dbReference>
<evidence type="ECO:0000256" key="5">
    <source>
        <dbReference type="ARBA" id="ARBA00022989"/>
    </source>
</evidence>
<dbReference type="GO" id="GO:0016757">
    <property type="term" value="F:glycosyltransferase activity"/>
    <property type="evidence" value="ECO:0007669"/>
    <property type="project" value="UniProtKB-KW"/>
</dbReference>
<evidence type="ECO:0000256" key="6">
    <source>
        <dbReference type="ARBA" id="ARBA00023136"/>
    </source>
</evidence>
<proteinExistence type="predicted"/>
<evidence type="ECO:0000256" key="7">
    <source>
        <dbReference type="SAM" id="Phobius"/>
    </source>
</evidence>
<name>A0AAN0VYD8_9VIBR</name>
<dbReference type="GO" id="GO:0005886">
    <property type="term" value="C:plasma membrane"/>
    <property type="evidence" value="ECO:0007669"/>
    <property type="project" value="TreeGrafter"/>
</dbReference>
<organism evidence="9 10">
    <name type="scientific">Vibrio coralliilyticus</name>
    <dbReference type="NCBI Taxonomy" id="190893"/>
    <lineage>
        <taxon>Bacteria</taxon>
        <taxon>Pseudomonadati</taxon>
        <taxon>Pseudomonadota</taxon>
        <taxon>Gammaproteobacteria</taxon>
        <taxon>Vibrionales</taxon>
        <taxon>Vibrionaceae</taxon>
        <taxon>Vibrio</taxon>
    </lineage>
</organism>
<dbReference type="SUPFAM" id="SSF53448">
    <property type="entry name" value="Nucleotide-diphospho-sugar transferases"/>
    <property type="match status" value="1"/>
</dbReference>
<dbReference type="EMBL" id="CP009617">
    <property type="protein sequence ID" value="AIW20302.1"/>
    <property type="molecule type" value="Genomic_DNA"/>
</dbReference>
<comment type="subcellular location">
    <subcellularLocation>
        <location evidence="1">Membrane</location>
        <topology evidence="1">Multi-pass membrane protein</topology>
    </subcellularLocation>
</comment>
<protein>
    <submittedName>
        <fullName evidence="9">Glycosyl transferase</fullName>
    </submittedName>
</protein>
<keyword evidence="4 7" id="KW-0812">Transmembrane</keyword>
<dbReference type="InterPro" id="IPR029044">
    <property type="entry name" value="Nucleotide-diphossugar_trans"/>
</dbReference>
<feature type="domain" description="Glycosyltransferase 2-like" evidence="8">
    <location>
        <begin position="4"/>
        <end position="167"/>
    </location>
</feature>
<dbReference type="PANTHER" id="PTHR48090:SF1">
    <property type="entry name" value="PROPHAGE BACTOPRENOL GLUCOSYL TRANSFERASE HOMOLOG"/>
    <property type="match status" value="1"/>
</dbReference>
<evidence type="ECO:0000256" key="1">
    <source>
        <dbReference type="ARBA" id="ARBA00004141"/>
    </source>
</evidence>
<gene>
    <name evidence="9" type="ORF">IX92_15230</name>
</gene>
<evidence type="ECO:0000259" key="8">
    <source>
        <dbReference type="Pfam" id="PF00535"/>
    </source>
</evidence>
<dbReference type="Gene3D" id="3.90.550.10">
    <property type="entry name" value="Spore Coat Polysaccharide Biosynthesis Protein SpsA, Chain A"/>
    <property type="match status" value="1"/>
</dbReference>
<dbReference type="PANTHER" id="PTHR48090">
    <property type="entry name" value="UNDECAPRENYL-PHOSPHATE 4-DEOXY-4-FORMAMIDO-L-ARABINOSE TRANSFERASE-RELATED"/>
    <property type="match status" value="1"/>
</dbReference>
<reference evidence="9 10" key="1">
    <citation type="submission" date="2014-10" db="EMBL/GenBank/DDBJ databases">
        <title>The Complete Genome Sequence for the Shellfish Pathogen Vibrio coralliilyticus RE98 Isolated from a Shellfish Hatchery.</title>
        <authorList>
            <person name="Richards G.P."/>
            <person name="Bono J.L."/>
            <person name="Watson M.A."/>
            <person name="Needleman D.S."/>
        </authorList>
    </citation>
    <scope>NUCLEOTIDE SEQUENCE [LARGE SCALE GENOMIC DNA]</scope>
    <source>
        <strain evidence="9 10">RE98</strain>
    </source>
</reference>
<keyword evidence="5 7" id="KW-1133">Transmembrane helix</keyword>
<feature type="transmembrane region" description="Helical" evidence="7">
    <location>
        <begin position="260"/>
        <end position="285"/>
    </location>
</feature>
<keyword evidence="2" id="KW-0328">Glycosyltransferase</keyword>
<feature type="transmembrane region" description="Helical" evidence="7">
    <location>
        <begin position="227"/>
        <end position="248"/>
    </location>
</feature>
<evidence type="ECO:0000256" key="4">
    <source>
        <dbReference type="ARBA" id="ARBA00022692"/>
    </source>
</evidence>